<feature type="disulfide bond" evidence="7">
    <location>
        <begin position="535"/>
        <end position="546"/>
    </location>
</feature>
<dbReference type="GO" id="GO:0005737">
    <property type="term" value="C:cytoplasm"/>
    <property type="evidence" value="ECO:0007669"/>
    <property type="project" value="TreeGrafter"/>
</dbReference>
<keyword evidence="6" id="KW-0186">Copper</keyword>
<feature type="binding site" evidence="6">
    <location>
        <position position="308"/>
    </location>
    <ligand>
        <name>Zn(2+)</name>
        <dbReference type="ChEBI" id="CHEBI:29105"/>
    </ligand>
</feature>
<keyword evidence="6" id="KW-0479">Metal-binding</keyword>
<feature type="binding site" evidence="6">
    <location>
        <position position="47"/>
    </location>
    <ligand>
        <name>Cu cation</name>
        <dbReference type="ChEBI" id="CHEBI:23378"/>
    </ligand>
</feature>
<keyword evidence="2" id="KW-0964">Secreted</keyword>
<dbReference type="PROSITE" id="PS00212">
    <property type="entry name" value="ALBUMIN_1"/>
    <property type="match status" value="2"/>
</dbReference>
<evidence type="ECO:0000259" key="8">
    <source>
        <dbReference type="PROSITE" id="PS51438"/>
    </source>
</evidence>
<dbReference type="AlphaFoldDB" id="A0AAV7VZC4"/>
<feature type="disulfide bond" evidence="7">
    <location>
        <begin position="496"/>
        <end position="507"/>
    </location>
</feature>
<feature type="disulfide bond" evidence="7">
    <location>
        <begin position="182"/>
        <end position="227"/>
    </location>
</feature>
<keyword evidence="5 7" id="KW-1015">Disulfide bond</keyword>
<dbReference type="PANTHER" id="PTHR11385:SF14">
    <property type="entry name" value="AFAMIN"/>
    <property type="match status" value="1"/>
</dbReference>
<feature type="binding site" evidence="6">
    <location>
        <position position="308"/>
    </location>
    <ligand>
        <name>Ca(2+)</name>
        <dbReference type="ChEBI" id="CHEBI:29108"/>
        <label>1</label>
    </ligand>
</feature>
<dbReference type="EMBL" id="JANPWB010000002">
    <property type="protein sequence ID" value="KAJ1205990.1"/>
    <property type="molecule type" value="Genomic_DNA"/>
</dbReference>
<feature type="disulfide bond" evidence="7">
    <location>
        <begin position="132"/>
        <end position="148"/>
    </location>
</feature>
<evidence type="ECO:0000256" key="2">
    <source>
        <dbReference type="ARBA" id="ARBA00022525"/>
    </source>
</evidence>
<dbReference type="InterPro" id="IPR020857">
    <property type="entry name" value="Serum_albumin_CS"/>
</dbReference>
<dbReference type="GO" id="GO:0072562">
    <property type="term" value="C:blood microparticle"/>
    <property type="evidence" value="ECO:0007669"/>
    <property type="project" value="TreeGrafter"/>
</dbReference>
<feature type="disulfide bond" evidence="7">
    <location>
        <begin position="520"/>
        <end position="536"/>
    </location>
</feature>
<name>A0AAV7VZC4_PLEWA</name>
<protein>
    <recommendedName>
        <fullName evidence="8">Albumin domain-containing protein</fullName>
    </recommendedName>
</protein>
<accession>A0AAV7VZC4</accession>
<evidence type="ECO:0000256" key="4">
    <source>
        <dbReference type="ARBA" id="ARBA00022737"/>
    </source>
</evidence>
<gene>
    <name evidence="9" type="ORF">NDU88_001408</name>
</gene>
<keyword evidence="3" id="KW-0732">Signal</keyword>
<feature type="disulfide bond" evidence="7">
    <location>
        <begin position="324"/>
        <end position="338"/>
    </location>
</feature>
<feature type="disulfide bond" evidence="7">
    <location>
        <begin position="451"/>
        <end position="497"/>
    </location>
</feature>
<dbReference type="PRINTS" id="PR00803">
    <property type="entry name" value="AFETOPROTEIN"/>
</dbReference>
<dbReference type="InterPro" id="IPR000264">
    <property type="entry name" value="ALB/AFP/VDB"/>
</dbReference>
<dbReference type="Pfam" id="PF00273">
    <property type="entry name" value="Serum_albumin"/>
    <property type="match status" value="3"/>
</dbReference>
<feature type="disulfide bond" evidence="7">
    <location>
        <begin position="259"/>
        <end position="305"/>
    </location>
</feature>
<feature type="disulfide bond" evidence="7">
    <location>
        <begin position="147"/>
        <end position="158"/>
    </location>
</feature>
<feature type="disulfide bond" evidence="7">
    <location>
        <begin position="337"/>
        <end position="348"/>
    </location>
</feature>
<dbReference type="InterPro" id="IPR014760">
    <property type="entry name" value="Serum_albumin_N"/>
</dbReference>
<sequence>MPSSRFVRLLFSPGPKKSTAMKWVTIISFVILLSFAESRILHKRDHHEGHHDDHDHGPETKLLVGNIFTLLGNTNFQYLGMVIFSQLLQLCPYEEHVERVKHVTELADLCSKGAKRADCGHTVLRVALDEVCKAPENAEKYPFHAECCAKPEAERYPCFVSHQLTEPGAVPAYTRPEPEQLCKHHDEHKDTFMLNYIYEVARRHPQVYAPAIITIARNFDAITHECCKDTATAGQCFTEKMPAHVKELKIVSAIQKHNCYVLKAFGERVLSAMKLIHTCQKYPAASFANVQEIVQSIAHLHKTCCSGDMMGCMIERLHLTTRTCEKKDRISKHLKDCCDKDVIERSACIVKMENDEKPADLSPQVREYLEGPDVCKHYADEKDLYLAKFSCDYAKRHPEFSLQLLLRVSKGYQDLLTKCCAEENSHDCLIKGEEALKKEIESSTTLLKTTCAAFEKLGPYSFQNELLVKYTRNIPQLTDESLLHITSGMTRIGQKCCKIPEEKQMPCSEGSLSLVIGEMCEKMPANFPNEKVTHCCSDTYGNQRPCFTALGPDEKYVPPKLSDDSFHFTDALCTASSEEDLNHKKQTFLIHLMKHKPDITEEQRTKVITDFLTMKEHCCKADNHAECFAVEGPKLIEKWAELLGVLPEVKIHV</sequence>
<dbReference type="InterPro" id="IPR021177">
    <property type="entry name" value="Serum_albumin/AFP/Afamin"/>
</dbReference>
<feature type="disulfide bond" evidence="7">
    <location>
        <begin position="375"/>
        <end position="420"/>
    </location>
</feature>
<evidence type="ECO:0000256" key="7">
    <source>
        <dbReference type="PIRSR" id="PIRSR002520-2"/>
    </source>
</evidence>
<evidence type="ECO:0000313" key="9">
    <source>
        <dbReference type="EMBL" id="KAJ1205990.1"/>
    </source>
</evidence>
<dbReference type="PANTHER" id="PTHR11385">
    <property type="entry name" value="SERUM ALBUMIN-RELATED"/>
    <property type="match status" value="1"/>
</dbReference>
<dbReference type="SUPFAM" id="SSF48552">
    <property type="entry name" value="Serum albumin-like"/>
    <property type="match status" value="3"/>
</dbReference>
<evidence type="ECO:0000256" key="1">
    <source>
        <dbReference type="ARBA" id="ARBA00004613"/>
    </source>
</evidence>
<dbReference type="PROSITE" id="PS51438">
    <property type="entry name" value="ALBUMIN_2"/>
    <property type="match status" value="3"/>
</dbReference>
<dbReference type="PRINTS" id="PR00802">
    <property type="entry name" value="SERUMALBUMIN"/>
</dbReference>
<feature type="disulfide bond" evidence="7">
    <location>
        <begin position="226"/>
        <end position="236"/>
    </location>
</feature>
<keyword evidence="6" id="KW-0106">Calcium</keyword>
<evidence type="ECO:0000256" key="3">
    <source>
        <dbReference type="ARBA" id="ARBA00022729"/>
    </source>
</evidence>
<evidence type="ECO:0000256" key="5">
    <source>
        <dbReference type="ARBA" id="ARBA00023157"/>
    </source>
</evidence>
<dbReference type="FunFam" id="1.10.246.10:FF:000002">
    <property type="entry name" value="Serum albumin"/>
    <property type="match status" value="1"/>
</dbReference>
<dbReference type="SMART" id="SM00103">
    <property type="entry name" value="ALBUMIN"/>
    <property type="match status" value="3"/>
</dbReference>
<feature type="disulfide bond" evidence="7">
    <location>
        <begin position="304"/>
        <end position="312"/>
    </location>
</feature>
<proteinExistence type="predicted"/>
<keyword evidence="10" id="KW-1185">Reference proteome</keyword>
<keyword evidence="6" id="KW-0862">Zinc</keyword>
<feature type="domain" description="Albumin" evidence="8">
    <location>
        <begin position="246"/>
        <end position="438"/>
    </location>
</feature>
<feature type="domain" description="Albumin" evidence="8">
    <location>
        <begin position="439"/>
        <end position="637"/>
    </location>
</feature>
<comment type="caution">
    <text evidence="9">The sequence shown here is derived from an EMBL/GenBank/DDBJ whole genome shotgun (WGS) entry which is preliminary data.</text>
</comment>
<evidence type="ECO:0000313" key="10">
    <source>
        <dbReference type="Proteomes" id="UP001066276"/>
    </source>
</evidence>
<comment type="subcellular location">
    <subcellularLocation>
        <location evidence="1">Secreted</location>
    </subcellularLocation>
</comment>
<dbReference type="InterPro" id="IPR020858">
    <property type="entry name" value="Serum_albumin-like"/>
</dbReference>
<dbReference type="Proteomes" id="UP001066276">
    <property type="component" value="Chromosome 1_2"/>
</dbReference>
<feature type="domain" description="Albumin" evidence="8">
    <location>
        <begin position="52"/>
        <end position="245"/>
    </location>
</feature>
<dbReference type="GO" id="GO:0046872">
    <property type="term" value="F:metal ion binding"/>
    <property type="evidence" value="ECO:0007669"/>
    <property type="project" value="UniProtKB-KW"/>
</dbReference>
<reference evidence="9" key="1">
    <citation type="journal article" date="2022" name="bioRxiv">
        <title>Sequencing and chromosome-scale assembly of the giantPleurodeles waltlgenome.</title>
        <authorList>
            <person name="Brown T."/>
            <person name="Elewa A."/>
            <person name="Iarovenko S."/>
            <person name="Subramanian E."/>
            <person name="Araus A.J."/>
            <person name="Petzold A."/>
            <person name="Susuki M."/>
            <person name="Suzuki K.-i.T."/>
            <person name="Hayashi T."/>
            <person name="Toyoda A."/>
            <person name="Oliveira C."/>
            <person name="Osipova E."/>
            <person name="Leigh N.D."/>
            <person name="Simon A."/>
            <person name="Yun M.H."/>
        </authorList>
    </citation>
    <scope>NUCLEOTIDE SEQUENCE</scope>
    <source>
        <strain evidence="9">20211129_DDA</strain>
        <tissue evidence="9">Liver</tissue>
    </source>
</reference>
<dbReference type="PIRSF" id="PIRSF002520">
    <property type="entry name" value="Serum_albumin_subgroup"/>
    <property type="match status" value="1"/>
</dbReference>
<feature type="disulfide bond" evidence="7">
    <location>
        <begin position="110"/>
        <end position="119"/>
    </location>
</feature>
<feature type="disulfide bond" evidence="7">
    <location>
        <begin position="419"/>
        <end position="428"/>
    </location>
</feature>
<feature type="disulfide bond" evidence="7">
    <location>
        <begin position="573"/>
        <end position="619"/>
    </location>
</feature>
<dbReference type="CDD" id="cd00015">
    <property type="entry name" value="ALBUMIN"/>
    <property type="match status" value="2"/>
</dbReference>
<organism evidence="9 10">
    <name type="scientific">Pleurodeles waltl</name>
    <name type="common">Iberian ribbed newt</name>
    <dbReference type="NCBI Taxonomy" id="8319"/>
    <lineage>
        <taxon>Eukaryota</taxon>
        <taxon>Metazoa</taxon>
        <taxon>Chordata</taxon>
        <taxon>Craniata</taxon>
        <taxon>Vertebrata</taxon>
        <taxon>Euteleostomi</taxon>
        <taxon>Amphibia</taxon>
        <taxon>Batrachia</taxon>
        <taxon>Caudata</taxon>
        <taxon>Salamandroidea</taxon>
        <taxon>Salamandridae</taxon>
        <taxon>Pleurodelinae</taxon>
        <taxon>Pleurodeles</taxon>
    </lineage>
</organism>
<dbReference type="Gene3D" id="1.10.246.10">
    <property type="match status" value="6"/>
</dbReference>
<feature type="disulfide bond" evidence="7">
    <location>
        <begin position="618"/>
        <end position="627"/>
    </location>
</feature>
<evidence type="ECO:0000256" key="6">
    <source>
        <dbReference type="PIRSR" id="PIRSR002520-1"/>
    </source>
</evidence>
<keyword evidence="4" id="KW-0677">Repeat</keyword>